<dbReference type="FunFam" id="3.30.300.30:FF:000010">
    <property type="entry name" value="Enterobactin synthetase component F"/>
    <property type="match status" value="1"/>
</dbReference>
<keyword evidence="7" id="KW-0511">Multifunctional enzyme</keyword>
<dbReference type="GO" id="GO:0044550">
    <property type="term" value="P:secondary metabolite biosynthetic process"/>
    <property type="evidence" value="ECO:0007669"/>
    <property type="project" value="TreeGrafter"/>
</dbReference>
<dbReference type="InterPro" id="IPR036736">
    <property type="entry name" value="ACP-like_sf"/>
</dbReference>
<dbReference type="CDD" id="cd05930">
    <property type="entry name" value="A_NRPS"/>
    <property type="match status" value="1"/>
</dbReference>
<dbReference type="Proteomes" id="UP000288943">
    <property type="component" value="Chromosome"/>
</dbReference>
<dbReference type="GO" id="GO:0005737">
    <property type="term" value="C:cytoplasm"/>
    <property type="evidence" value="ECO:0007669"/>
    <property type="project" value="TreeGrafter"/>
</dbReference>
<dbReference type="InterPro" id="IPR001242">
    <property type="entry name" value="Condensation_dom"/>
</dbReference>
<dbReference type="KEGG" id="pchi:PC41400_03615"/>
<dbReference type="RefSeq" id="WP_042232284.1">
    <property type="nucleotide sequence ID" value="NZ_CP026520.1"/>
</dbReference>
<dbReference type="PANTHER" id="PTHR45527">
    <property type="entry name" value="NONRIBOSOMAL PEPTIDE SYNTHETASE"/>
    <property type="match status" value="1"/>
</dbReference>
<comment type="similarity">
    <text evidence="2">Belongs to the ATP-dependent AMP-binding enzyme family.</text>
</comment>
<accession>A0A410WR47</accession>
<dbReference type="SUPFAM" id="SSF56801">
    <property type="entry name" value="Acetyl-CoA synthetase-like"/>
    <property type="match status" value="1"/>
</dbReference>
<feature type="domain" description="Carrier" evidence="8">
    <location>
        <begin position="1015"/>
        <end position="1089"/>
    </location>
</feature>
<keyword evidence="5" id="KW-0677">Repeat</keyword>
<dbReference type="GO" id="GO:0003824">
    <property type="term" value="F:catalytic activity"/>
    <property type="evidence" value="ECO:0007669"/>
    <property type="project" value="UniProtKB-KW"/>
</dbReference>
<sequence length="1574" mass="178885">MTNVDSMEARRSQLSEEKRALLGQLLQSAVVPVNTKQGISVRQKQEKSPLSFAQQRLWFLSSLDPASTAYNLVYAIKLKGILQDGALERSLQAVVQRHEMLRTVFGDEEGSAYQIILDTMNVPLERKDLRDLPGGKQEEAIQEQISLINRVFDLRCGPLLRTALLYLAEEEHVLLLAFHHIVTDGWSHHRFSRELMEFYNSFVCGNAATLPPLRLQYADFANWQREWVQGAAVQEQLSFWKRKLAGAPALLQLPTDYPRPLTQQYIGRKIHFTVPQQLKERLCRLAAEEEATSFMLLMAALQSLLYRYTEEGDICVGTPLSGRNRKDVESLIGFFVNSLVIRSEVNAGLPFRQLLRHVRKNALDAYANQDVPFEMLVEETAGQRSLSYSPLFQVMFSMQNAPAVSFELTGLTAEQLDVETETSKFDLSLEMFETESGWKGALEYNRSLFEEATIQRLTGHFTMLLSSIADSPDAQVGALPVLSGEERELLNGWNRTSHDYPLQTTLHQLVQAQAVGQLERPAIVNASHHITYGQLLGNAGHLAERLREFGVGPGMITAICLERTPEMVVAQLAVLMTGGAYLPIDPILPKERITYILNDSLASVLLTTEQLRPFIAGTIVAQILYLDNETDPSGDFPLCDFTDAHVSSRKQFYEETAYVIYTSGSTGQPKGTLISHESIINFLHWYRDATALSSSDRVCFASGVGFDLSVAEIWGALVSGASLWLPSEETRLQPELLRDWMLDNGITFAFLPTPLAEQLVSVRWPAETPLRRLFTGGDKWTAKLPCGLPFEVYDLYGPTECTIASTFRMIEPDGEAYQPPHIGRPLANMKIYITDRELRLMPIGVPGEICIGGQGVGGGYLRREELTREKFIPDPFSACEGARIYRSGDIGRYLPDGRIQFLGRADDQVKVRGFRIELAEIQEALATHSSVKEVVVLVREETPGDKRITAYMVGKSGLTLDVESLRQSLREQLPSYMIPSAFVILDRLPVTPSGKIDRQALPMPDTDLSDDRFEEPRNFVEELLCGIWKELLVLEKVGVHQNYFEIGGDSIKTMMLISRARKLGLELTTKQVFQYQTIAELSQAIGVDSRRMEEPPKETVVGLKFDFPLVGLNREDFASIEGVTREEIEDVYPLTPLQDYMLDTMRRRPEPAQFFVNMVMRFKDKLEPELMTEAWQRVANHFALTKTSVVYEGLAEPVQLTRSSIRVPVQYLDWRGWDAERQQEELKRYQERNLLRSDLTYLRRSTTYDVMFATLGENNHQLVMSCSYLMMDGWSHFIVLIQVIKCYYSLLEEKPYELPPAGHYGKYAAWLRSRALEEPRRYWSAELAGFCRATPLVEHAPFNGQPRGKGFAKKSVQIKPAVPHQVRELALRSRVTVNVLFQLAWSLLLARYTDEREVLFGVMSNGRQPEYEGAEDIVGPTINTLPMRVRVDEDETAFQLLQKIQEKQLLLTQWDYTPLRKIREWIGMSEEKALFESYMIFQNLPSYFEVSGGKDWIRDVPLENEYEKALAIFDSGTPLRVDVCVIPEGYEIYMTYLKACFRDEAVSRMLEDLQKMFLGICEASEQPVRTWLRS</sequence>
<evidence type="ECO:0000256" key="7">
    <source>
        <dbReference type="ARBA" id="ARBA00023268"/>
    </source>
</evidence>
<evidence type="ECO:0000313" key="9">
    <source>
        <dbReference type="EMBL" id="MCY9594577.1"/>
    </source>
</evidence>
<dbReference type="GO" id="GO:0017000">
    <property type="term" value="P:antibiotic biosynthetic process"/>
    <property type="evidence" value="ECO:0007669"/>
    <property type="project" value="UniProtKB-KW"/>
</dbReference>
<dbReference type="Pfam" id="PF00501">
    <property type="entry name" value="AMP-binding"/>
    <property type="match status" value="1"/>
</dbReference>
<dbReference type="FunFam" id="3.40.50.980:FF:000001">
    <property type="entry name" value="Non-ribosomal peptide synthetase"/>
    <property type="match status" value="1"/>
</dbReference>
<evidence type="ECO:0000256" key="4">
    <source>
        <dbReference type="ARBA" id="ARBA00022553"/>
    </source>
</evidence>
<reference evidence="9 12" key="2">
    <citation type="submission" date="2022-05" db="EMBL/GenBank/DDBJ databases">
        <title>Genome Sequencing of Bee-Associated Microbes.</title>
        <authorList>
            <person name="Dunlap C."/>
        </authorList>
    </citation>
    <scope>NUCLEOTIDE SEQUENCE [LARGE SCALE GENOMIC DNA]</scope>
    <source>
        <strain evidence="9 12">NRRL B-23120</strain>
    </source>
</reference>
<dbReference type="InterPro" id="IPR020845">
    <property type="entry name" value="AMP-binding_CS"/>
</dbReference>
<dbReference type="Pfam" id="PF00550">
    <property type="entry name" value="PP-binding"/>
    <property type="match status" value="1"/>
</dbReference>
<keyword evidence="3" id="KW-0596">Phosphopantetheine</keyword>
<dbReference type="InterPro" id="IPR000873">
    <property type="entry name" value="AMP-dep_synth/lig_dom"/>
</dbReference>
<dbReference type="PROSITE" id="PS00012">
    <property type="entry name" value="PHOSPHOPANTETHEINE"/>
    <property type="match status" value="1"/>
</dbReference>
<dbReference type="Gene3D" id="1.10.1200.10">
    <property type="entry name" value="ACP-like"/>
    <property type="match status" value="1"/>
</dbReference>
<dbReference type="InterPro" id="IPR010071">
    <property type="entry name" value="AA_adenyl_dom"/>
</dbReference>
<dbReference type="Gene3D" id="3.40.50.980">
    <property type="match status" value="2"/>
</dbReference>
<proteinExistence type="inferred from homology"/>
<dbReference type="OrthoDB" id="9765680at2"/>
<dbReference type="SUPFAM" id="SSF52777">
    <property type="entry name" value="CoA-dependent acyltransferases"/>
    <property type="match status" value="4"/>
</dbReference>
<keyword evidence="6" id="KW-0045">Antibiotic biosynthesis</keyword>
<evidence type="ECO:0000256" key="1">
    <source>
        <dbReference type="ARBA" id="ARBA00001957"/>
    </source>
</evidence>
<evidence type="ECO:0000259" key="8">
    <source>
        <dbReference type="PROSITE" id="PS50075"/>
    </source>
</evidence>
<dbReference type="GO" id="GO:0031177">
    <property type="term" value="F:phosphopantetheine binding"/>
    <property type="evidence" value="ECO:0007669"/>
    <property type="project" value="TreeGrafter"/>
</dbReference>
<keyword evidence="4" id="KW-0597">Phosphoprotein</keyword>
<dbReference type="Pfam" id="PF13193">
    <property type="entry name" value="AMP-binding_C"/>
    <property type="match status" value="1"/>
</dbReference>
<dbReference type="GeneID" id="95373906"/>
<dbReference type="InterPro" id="IPR009081">
    <property type="entry name" value="PP-bd_ACP"/>
</dbReference>
<dbReference type="EMBL" id="CP026520">
    <property type="protein sequence ID" value="QAV16821.1"/>
    <property type="molecule type" value="Genomic_DNA"/>
</dbReference>
<dbReference type="Gene3D" id="3.30.300.30">
    <property type="match status" value="1"/>
</dbReference>
<comment type="cofactor">
    <cofactor evidence="1">
        <name>pantetheine 4'-phosphate</name>
        <dbReference type="ChEBI" id="CHEBI:47942"/>
    </cofactor>
</comment>
<evidence type="ECO:0000256" key="5">
    <source>
        <dbReference type="ARBA" id="ARBA00022737"/>
    </source>
</evidence>
<dbReference type="PROSITE" id="PS50075">
    <property type="entry name" value="CARRIER"/>
    <property type="match status" value="1"/>
</dbReference>
<evidence type="ECO:0000313" key="11">
    <source>
        <dbReference type="Proteomes" id="UP000288943"/>
    </source>
</evidence>
<dbReference type="FunFam" id="1.10.1200.10:FF:000005">
    <property type="entry name" value="Nonribosomal peptide synthetase 1"/>
    <property type="match status" value="1"/>
</dbReference>
<dbReference type="CDD" id="cd19531">
    <property type="entry name" value="LCL_NRPS-like"/>
    <property type="match status" value="1"/>
</dbReference>
<dbReference type="GO" id="GO:0043041">
    <property type="term" value="P:amino acid activation for nonribosomal peptide biosynthetic process"/>
    <property type="evidence" value="ECO:0007669"/>
    <property type="project" value="TreeGrafter"/>
</dbReference>
<evidence type="ECO:0000256" key="2">
    <source>
        <dbReference type="ARBA" id="ARBA00006432"/>
    </source>
</evidence>
<dbReference type="PROSITE" id="PS00455">
    <property type="entry name" value="AMP_BINDING"/>
    <property type="match status" value="1"/>
</dbReference>
<gene>
    <name evidence="9" type="ORF">M5X16_02175</name>
    <name evidence="10" type="ORF">PC41400_03615</name>
</gene>
<evidence type="ECO:0000313" key="12">
    <source>
        <dbReference type="Proteomes" id="UP001527202"/>
    </source>
</evidence>
<dbReference type="Gene3D" id="2.30.38.10">
    <property type="entry name" value="Luciferase, Domain 3"/>
    <property type="match status" value="1"/>
</dbReference>
<dbReference type="Gene3D" id="3.30.559.10">
    <property type="entry name" value="Chloramphenicol acetyltransferase-like domain"/>
    <property type="match status" value="2"/>
</dbReference>
<evidence type="ECO:0000256" key="3">
    <source>
        <dbReference type="ARBA" id="ARBA00022450"/>
    </source>
</evidence>
<evidence type="ECO:0000256" key="6">
    <source>
        <dbReference type="ARBA" id="ARBA00023194"/>
    </source>
</evidence>
<keyword evidence="12" id="KW-1185">Reference proteome</keyword>
<dbReference type="PANTHER" id="PTHR45527:SF1">
    <property type="entry name" value="FATTY ACID SYNTHASE"/>
    <property type="match status" value="1"/>
</dbReference>
<dbReference type="EMBL" id="JAMDMJ010000002">
    <property type="protein sequence ID" value="MCY9594577.1"/>
    <property type="molecule type" value="Genomic_DNA"/>
</dbReference>
<dbReference type="Proteomes" id="UP001527202">
    <property type="component" value="Unassembled WGS sequence"/>
</dbReference>
<dbReference type="NCBIfam" id="TIGR01733">
    <property type="entry name" value="AA-adenyl-dom"/>
    <property type="match status" value="1"/>
</dbReference>
<dbReference type="InterPro" id="IPR006162">
    <property type="entry name" value="Ppantetheine_attach_site"/>
</dbReference>
<reference evidence="10 11" key="1">
    <citation type="submission" date="2018-01" db="EMBL/GenBank/DDBJ databases">
        <title>The whole genome sequencing and assembly of Paenibacillus chitinolyticus KCCM 41400 strain.</title>
        <authorList>
            <person name="Kim J.-Y."/>
            <person name="Park M.-K."/>
            <person name="Lee Y.-J."/>
            <person name="Yi H."/>
            <person name="Bahn Y.-S."/>
            <person name="Kim J.F."/>
            <person name="Lee D.-W."/>
        </authorList>
    </citation>
    <scope>NUCLEOTIDE SEQUENCE [LARGE SCALE GENOMIC DNA]</scope>
    <source>
        <strain evidence="10 11">KCCM 41400</strain>
    </source>
</reference>
<dbReference type="SUPFAM" id="SSF47336">
    <property type="entry name" value="ACP-like"/>
    <property type="match status" value="1"/>
</dbReference>
<dbReference type="GO" id="GO:0008610">
    <property type="term" value="P:lipid biosynthetic process"/>
    <property type="evidence" value="ECO:0007669"/>
    <property type="project" value="UniProtKB-ARBA"/>
</dbReference>
<dbReference type="InterPro" id="IPR025110">
    <property type="entry name" value="AMP-bd_C"/>
</dbReference>
<dbReference type="FunFam" id="3.30.559.10:FF:000012">
    <property type="entry name" value="Non-ribosomal peptide synthetase"/>
    <property type="match status" value="1"/>
</dbReference>
<organism evidence="10 11">
    <name type="scientific">Paenibacillus chitinolyticus</name>
    <dbReference type="NCBI Taxonomy" id="79263"/>
    <lineage>
        <taxon>Bacteria</taxon>
        <taxon>Bacillati</taxon>
        <taxon>Bacillota</taxon>
        <taxon>Bacilli</taxon>
        <taxon>Bacillales</taxon>
        <taxon>Paenibacillaceae</taxon>
        <taxon>Paenibacillus</taxon>
    </lineage>
</organism>
<dbReference type="InterPro" id="IPR045851">
    <property type="entry name" value="AMP-bd_C_sf"/>
</dbReference>
<protein>
    <submittedName>
        <fullName evidence="10">Non-ribosomal peptide synthetase</fullName>
    </submittedName>
</protein>
<dbReference type="Pfam" id="PF00668">
    <property type="entry name" value="Condensation"/>
    <property type="match status" value="2"/>
</dbReference>
<dbReference type="InterPro" id="IPR023213">
    <property type="entry name" value="CAT-like_dom_sf"/>
</dbReference>
<evidence type="ECO:0000313" key="10">
    <source>
        <dbReference type="EMBL" id="QAV16821.1"/>
    </source>
</evidence>
<name>A0A410WR47_9BACL</name>
<dbReference type="Gene3D" id="3.30.559.30">
    <property type="entry name" value="Nonribosomal peptide synthetase, condensation domain"/>
    <property type="match status" value="2"/>
</dbReference>